<evidence type="ECO:0000259" key="5">
    <source>
        <dbReference type="Pfam" id="PF02570"/>
    </source>
</evidence>
<evidence type="ECO:0000313" key="7">
    <source>
        <dbReference type="Proteomes" id="UP000607645"/>
    </source>
</evidence>
<evidence type="ECO:0000256" key="1">
    <source>
        <dbReference type="ARBA" id="ARBA00004953"/>
    </source>
</evidence>
<dbReference type="AlphaFoldDB" id="A0A8J6MDR5"/>
<keyword evidence="7" id="KW-1185">Reference proteome</keyword>
<evidence type="ECO:0000256" key="3">
    <source>
        <dbReference type="ARBA" id="ARBA00022573"/>
    </source>
</evidence>
<evidence type="ECO:0000313" key="6">
    <source>
        <dbReference type="EMBL" id="MBC5738665.1"/>
    </source>
</evidence>
<name>A0A8J6MDR5_9FIRM</name>
<proteinExistence type="inferred from homology"/>
<comment type="pathway">
    <text evidence="1">Cofactor biosynthesis; adenosylcobalamin biosynthesis.</text>
</comment>
<dbReference type="Gene3D" id="3.40.50.10230">
    <property type="entry name" value="Cobalamin biosynthesis CobH/CbiC, precorrin-8X methylmutase"/>
    <property type="match status" value="1"/>
</dbReference>
<dbReference type="EMBL" id="JACOPQ010000019">
    <property type="protein sequence ID" value="MBC5738665.1"/>
    <property type="molecule type" value="Genomic_DNA"/>
</dbReference>
<gene>
    <name evidence="6" type="ORF">H8S62_16765</name>
</gene>
<dbReference type="InterPro" id="IPR036588">
    <property type="entry name" value="CobH/CbiC_sf"/>
</dbReference>
<keyword evidence="4" id="KW-0413">Isomerase</keyword>
<feature type="domain" description="Cobalamin biosynthesis precorrin-8X methylmutase CobH/CbiC" evidence="5">
    <location>
        <begin position="12"/>
        <end position="207"/>
    </location>
</feature>
<keyword evidence="3" id="KW-0169">Cobalamin biosynthesis</keyword>
<evidence type="ECO:0000256" key="4">
    <source>
        <dbReference type="ARBA" id="ARBA00023235"/>
    </source>
</evidence>
<dbReference type="UniPathway" id="UPA00148"/>
<dbReference type="PANTHER" id="PTHR43588:SF1">
    <property type="entry name" value="COBALT-PRECORRIN-8 METHYLMUTASE"/>
    <property type="match status" value="1"/>
</dbReference>
<dbReference type="Proteomes" id="UP000607645">
    <property type="component" value="Unassembled WGS sequence"/>
</dbReference>
<dbReference type="PANTHER" id="PTHR43588">
    <property type="entry name" value="COBALT-PRECORRIN-8 METHYLMUTASE"/>
    <property type="match status" value="1"/>
</dbReference>
<comment type="similarity">
    <text evidence="2">Belongs to the CobH/CbiC family.</text>
</comment>
<comment type="caution">
    <text evidence="6">The sequence shown here is derived from an EMBL/GenBank/DDBJ whole genome shotgun (WGS) entry which is preliminary data.</text>
</comment>
<sequence>MKITLQRVAPAEIEARSMEIIGAELGARSFPADQLPVVKRVIHTSADFDYADNLVFSEGAVARGIAAVKGGCTIVTDTQMAWSGVNKRVLEKFGGRAVCFMSDPDVAAEAKARGETRATVSMERAAALEGSVIFAIGNAPTALVRLCELMDEGKADPALVIGVPVGFVNVVESKELLLTTAAPHIVARGRKGGSNVAAAICNALIYLASGNARE</sequence>
<evidence type="ECO:0000256" key="2">
    <source>
        <dbReference type="ARBA" id="ARBA00009774"/>
    </source>
</evidence>
<organism evidence="6 7">
    <name type="scientific">Lawsonibacter faecis</name>
    <dbReference type="NCBI Taxonomy" id="2763052"/>
    <lineage>
        <taxon>Bacteria</taxon>
        <taxon>Bacillati</taxon>
        <taxon>Bacillota</taxon>
        <taxon>Clostridia</taxon>
        <taxon>Eubacteriales</taxon>
        <taxon>Oscillospiraceae</taxon>
        <taxon>Lawsonibacter</taxon>
    </lineage>
</organism>
<dbReference type="InterPro" id="IPR003722">
    <property type="entry name" value="Cbl_synth_CobH/CbiC"/>
</dbReference>
<dbReference type="RefSeq" id="WP_186920331.1">
    <property type="nucleotide sequence ID" value="NZ_JACOPQ010000019.1"/>
</dbReference>
<dbReference type="GO" id="GO:0016993">
    <property type="term" value="F:precorrin-8X methylmutase activity"/>
    <property type="evidence" value="ECO:0007669"/>
    <property type="project" value="InterPro"/>
</dbReference>
<dbReference type="GO" id="GO:0009236">
    <property type="term" value="P:cobalamin biosynthetic process"/>
    <property type="evidence" value="ECO:0007669"/>
    <property type="project" value="UniProtKB-UniPathway"/>
</dbReference>
<accession>A0A8J6MDR5</accession>
<dbReference type="Pfam" id="PF02570">
    <property type="entry name" value="CbiC"/>
    <property type="match status" value="1"/>
</dbReference>
<protein>
    <submittedName>
        <fullName evidence="6">Precorrin-8X methylmutase</fullName>
    </submittedName>
</protein>
<reference evidence="6" key="1">
    <citation type="submission" date="2020-08" db="EMBL/GenBank/DDBJ databases">
        <title>Genome public.</title>
        <authorList>
            <person name="Liu C."/>
            <person name="Sun Q."/>
        </authorList>
    </citation>
    <scope>NUCLEOTIDE SEQUENCE</scope>
    <source>
        <strain evidence="6">NSJ-52</strain>
    </source>
</reference>
<dbReference type="SUPFAM" id="SSF63965">
    <property type="entry name" value="Precorrin-8X methylmutase CbiC/CobH"/>
    <property type="match status" value="1"/>
</dbReference>